<comment type="caution">
    <text evidence="1">The sequence shown here is derived from an EMBL/GenBank/DDBJ whole genome shotgun (WGS) entry which is preliminary data.</text>
</comment>
<proteinExistence type="predicted"/>
<gene>
    <name evidence="1" type="ORF">COV49_01960</name>
</gene>
<dbReference type="EMBL" id="PCWW01000033">
    <property type="protein sequence ID" value="PIR13509.1"/>
    <property type="molecule type" value="Genomic_DNA"/>
</dbReference>
<organism evidence="1 2">
    <name type="scientific">Candidatus Falkowbacteria bacterium CG11_big_fil_rev_8_21_14_0_20_39_10</name>
    <dbReference type="NCBI Taxonomy" id="1974570"/>
    <lineage>
        <taxon>Bacteria</taxon>
        <taxon>Candidatus Falkowiibacteriota</taxon>
    </lineage>
</organism>
<dbReference type="AlphaFoldDB" id="A0A2M6K9L1"/>
<evidence type="ECO:0000313" key="1">
    <source>
        <dbReference type="EMBL" id="PIR13509.1"/>
    </source>
</evidence>
<evidence type="ECO:0000313" key="2">
    <source>
        <dbReference type="Proteomes" id="UP000230869"/>
    </source>
</evidence>
<dbReference type="Proteomes" id="UP000230869">
    <property type="component" value="Unassembled WGS sequence"/>
</dbReference>
<sequence>MESEKIRMRLDFLGIGYEITLTKKSSVVWEIISKSSCQVVVKNPKTNCVKTFGLKKWVYFWVIFPSD</sequence>
<protein>
    <submittedName>
        <fullName evidence="1">Uncharacterized protein</fullName>
    </submittedName>
</protein>
<reference evidence="1 2" key="1">
    <citation type="submission" date="2017-09" db="EMBL/GenBank/DDBJ databases">
        <title>Depth-based differentiation of microbial function through sediment-hosted aquifers and enrichment of novel symbionts in the deep terrestrial subsurface.</title>
        <authorList>
            <person name="Probst A.J."/>
            <person name="Ladd B."/>
            <person name="Jarett J.K."/>
            <person name="Geller-Mcgrath D.E."/>
            <person name="Sieber C.M."/>
            <person name="Emerson J.B."/>
            <person name="Anantharaman K."/>
            <person name="Thomas B.C."/>
            <person name="Malmstrom R."/>
            <person name="Stieglmeier M."/>
            <person name="Klingl A."/>
            <person name="Woyke T."/>
            <person name="Ryan C.M."/>
            <person name="Banfield J.F."/>
        </authorList>
    </citation>
    <scope>NUCLEOTIDE SEQUENCE [LARGE SCALE GENOMIC DNA]</scope>
    <source>
        <strain evidence="1">CG11_big_fil_rev_8_21_14_0_20_39_10</strain>
    </source>
</reference>
<name>A0A2M6K9L1_9BACT</name>
<accession>A0A2M6K9L1</accession>